<dbReference type="GO" id="GO:0003677">
    <property type="term" value="F:DNA binding"/>
    <property type="evidence" value="ECO:0007669"/>
    <property type="project" value="InterPro"/>
</dbReference>
<proteinExistence type="predicted"/>
<keyword evidence="2" id="KW-1133">Transmembrane helix</keyword>
<evidence type="ECO:0000313" key="5">
    <source>
        <dbReference type="Proteomes" id="UP000825051"/>
    </source>
</evidence>
<protein>
    <submittedName>
        <fullName evidence="4">Helix-turn-helix domain-containing protein</fullName>
    </submittedName>
</protein>
<keyword evidence="2" id="KW-0812">Transmembrane</keyword>
<dbReference type="CDD" id="cd00093">
    <property type="entry name" value="HTH_XRE"/>
    <property type="match status" value="1"/>
</dbReference>
<dbReference type="RefSeq" id="WP_220163301.1">
    <property type="nucleotide sequence ID" value="NZ_CP080507.1"/>
</dbReference>
<feature type="region of interest" description="Disordered" evidence="1">
    <location>
        <begin position="108"/>
        <end position="128"/>
    </location>
</feature>
<keyword evidence="5" id="KW-1185">Reference proteome</keyword>
<dbReference type="Gene3D" id="1.10.260.40">
    <property type="entry name" value="lambda repressor-like DNA-binding domains"/>
    <property type="match status" value="1"/>
</dbReference>
<evidence type="ECO:0000259" key="3">
    <source>
        <dbReference type="PROSITE" id="PS50943"/>
    </source>
</evidence>
<feature type="transmembrane region" description="Helical" evidence="2">
    <location>
        <begin position="139"/>
        <end position="164"/>
    </location>
</feature>
<organism evidence="4 5">
    <name type="scientific">Horticoccus luteus</name>
    <dbReference type="NCBI Taxonomy" id="2862869"/>
    <lineage>
        <taxon>Bacteria</taxon>
        <taxon>Pseudomonadati</taxon>
        <taxon>Verrucomicrobiota</taxon>
        <taxon>Opitutia</taxon>
        <taxon>Opitutales</taxon>
        <taxon>Opitutaceae</taxon>
        <taxon>Horticoccus</taxon>
    </lineage>
</organism>
<dbReference type="PANTHER" id="PTHR34475">
    <property type="match status" value="1"/>
</dbReference>
<evidence type="ECO:0000256" key="1">
    <source>
        <dbReference type="SAM" id="MobiDB-lite"/>
    </source>
</evidence>
<dbReference type="Pfam" id="PF13413">
    <property type="entry name" value="HTH_25"/>
    <property type="match status" value="1"/>
</dbReference>
<dbReference type="InterPro" id="IPR010982">
    <property type="entry name" value="Lambda_DNA-bd_dom_sf"/>
</dbReference>
<dbReference type="InterPro" id="IPR001387">
    <property type="entry name" value="Cro/C1-type_HTH"/>
</dbReference>
<evidence type="ECO:0000256" key="2">
    <source>
        <dbReference type="SAM" id="Phobius"/>
    </source>
</evidence>
<dbReference type="EMBL" id="CP080507">
    <property type="protein sequence ID" value="QYM79432.1"/>
    <property type="molecule type" value="Genomic_DNA"/>
</dbReference>
<dbReference type="SMART" id="SM00530">
    <property type="entry name" value="HTH_XRE"/>
    <property type="match status" value="1"/>
</dbReference>
<sequence>MQTIGERLEDARKKKGISLREAAEATKIRSDYLQNFETNKFDFDLAEIYVRGFLRTYANFLKVSADKIVNDYTALTASASRTRQPNREVYGRMDISVASAAPVNEVSAAAAPDASTTETPRRLPRPGNVSAGAALDPAIVYRIGIGALIVVVLGLIAWGIFALVHNNKPDAARASTSNLSVTPANEPSITFVALDSVRIKVSVRNPDGTPGDVLLPDVTLTRGESRTVPKRGPLYLTATALENVAIEENGRRINIRDQGLTGYNRVQIGR</sequence>
<reference evidence="4" key="1">
    <citation type="submission" date="2021-08" db="EMBL/GenBank/DDBJ databases">
        <title>Genome of a novel bacterium of the phylum Verrucomicrobia, Oleiharenicola sp. KSB-15.</title>
        <authorList>
            <person name="Chung J.-H."/>
            <person name="Ahn J.-H."/>
            <person name="Yoon Y."/>
            <person name="Kim D.-Y."/>
            <person name="An S.-H."/>
            <person name="Park I."/>
            <person name="Yeon J."/>
        </authorList>
    </citation>
    <scope>NUCLEOTIDE SEQUENCE</scope>
    <source>
        <strain evidence="4">KSB-15</strain>
    </source>
</reference>
<accession>A0A8F9XGP0</accession>
<dbReference type="PANTHER" id="PTHR34475:SF1">
    <property type="entry name" value="CYTOSKELETON PROTEIN RODZ"/>
    <property type="match status" value="1"/>
</dbReference>
<dbReference type="PROSITE" id="PS50943">
    <property type="entry name" value="HTH_CROC1"/>
    <property type="match status" value="1"/>
</dbReference>
<feature type="domain" description="HTH cro/C1-type" evidence="3">
    <location>
        <begin position="8"/>
        <end position="68"/>
    </location>
</feature>
<dbReference type="AlphaFoldDB" id="A0A8F9XGP0"/>
<dbReference type="Proteomes" id="UP000825051">
    <property type="component" value="Chromosome"/>
</dbReference>
<dbReference type="InterPro" id="IPR050400">
    <property type="entry name" value="Bact_Cytoskel_RodZ"/>
</dbReference>
<dbReference type="SUPFAM" id="SSF47413">
    <property type="entry name" value="lambda repressor-like DNA-binding domains"/>
    <property type="match status" value="1"/>
</dbReference>
<keyword evidence="2" id="KW-0472">Membrane</keyword>
<gene>
    <name evidence="4" type="ORF">K0B96_02085</name>
</gene>
<evidence type="ECO:0000313" key="4">
    <source>
        <dbReference type="EMBL" id="QYM79432.1"/>
    </source>
</evidence>
<name>A0A8F9XGP0_9BACT</name>
<dbReference type="KEGG" id="ole:K0B96_02085"/>